<dbReference type="EMBL" id="NKFA01000028">
    <property type="protein sequence ID" value="OXI35494.1"/>
    <property type="molecule type" value="Genomic_DNA"/>
</dbReference>
<evidence type="ECO:0000256" key="2">
    <source>
        <dbReference type="SAM" id="SignalP"/>
    </source>
</evidence>
<dbReference type="OrthoDB" id="9035124at2"/>
<evidence type="ECO:0000256" key="1">
    <source>
        <dbReference type="SAM" id="MobiDB-lite"/>
    </source>
</evidence>
<dbReference type="InterPro" id="IPR025421">
    <property type="entry name" value="DUF4148"/>
</dbReference>
<protein>
    <recommendedName>
        <fullName evidence="5">DUF4148 domain-containing protein</fullName>
    </recommendedName>
</protein>
<proteinExistence type="predicted"/>
<evidence type="ECO:0000313" key="4">
    <source>
        <dbReference type="Proteomes" id="UP000214600"/>
    </source>
</evidence>
<evidence type="ECO:0008006" key="5">
    <source>
        <dbReference type="Google" id="ProtNLM"/>
    </source>
</evidence>
<feature type="region of interest" description="Disordered" evidence="1">
    <location>
        <begin position="73"/>
        <end position="121"/>
    </location>
</feature>
<dbReference type="AlphaFoldDB" id="A0A228HZ96"/>
<reference evidence="4" key="1">
    <citation type="submission" date="2017-06" db="EMBL/GenBank/DDBJ databases">
        <authorList>
            <person name="LiPuma J."/>
            <person name="Spilker T."/>
        </authorList>
    </citation>
    <scope>NUCLEOTIDE SEQUENCE [LARGE SCALE GENOMIC DNA]</scope>
    <source>
        <strain evidence="4">AU17325</strain>
    </source>
</reference>
<feature type="chain" id="PRO_5012578944" description="DUF4148 domain-containing protein" evidence="2">
    <location>
        <begin position="23"/>
        <end position="136"/>
    </location>
</feature>
<keyword evidence="2" id="KW-0732">Signal</keyword>
<reference evidence="3 4" key="2">
    <citation type="submission" date="2017-08" db="EMBL/GenBank/DDBJ databases">
        <title>WGS of novel Burkholderia cepaca complex species.</title>
        <authorList>
            <person name="Lipuma J."/>
            <person name="Spilker T."/>
        </authorList>
    </citation>
    <scope>NUCLEOTIDE SEQUENCE [LARGE SCALE GENOMIC DNA]</scope>
    <source>
        <strain evidence="3 4">AU17325</strain>
    </source>
</reference>
<dbReference type="Proteomes" id="UP000214600">
    <property type="component" value="Unassembled WGS sequence"/>
</dbReference>
<dbReference type="Pfam" id="PF13663">
    <property type="entry name" value="DUF4148"/>
    <property type="match status" value="1"/>
</dbReference>
<sequence>MKSLIHAAVAASLLAVPAMTFAQQSSGPVTRAQVRAELIELEQAGYQPGRANDPYYPADIRAAERIVQQRHEALAQREREATGAAKAGTAAVTDESYGGKAAEKSEAGSPADARGTWQHGAMPCSMDPKCGLYRGH</sequence>
<evidence type="ECO:0000313" key="3">
    <source>
        <dbReference type="EMBL" id="OXI35494.1"/>
    </source>
</evidence>
<name>A0A228HZ96_9BURK</name>
<gene>
    <name evidence="3" type="ORF">CFB84_37065</name>
</gene>
<feature type="signal peptide" evidence="2">
    <location>
        <begin position="1"/>
        <end position="22"/>
    </location>
</feature>
<feature type="compositionally biased region" description="Low complexity" evidence="1">
    <location>
        <begin position="82"/>
        <end position="91"/>
    </location>
</feature>
<organism evidence="3 4">
    <name type="scientific">Burkholderia aenigmatica</name>
    <dbReference type="NCBI Taxonomy" id="2015348"/>
    <lineage>
        <taxon>Bacteria</taxon>
        <taxon>Pseudomonadati</taxon>
        <taxon>Pseudomonadota</taxon>
        <taxon>Betaproteobacteria</taxon>
        <taxon>Burkholderiales</taxon>
        <taxon>Burkholderiaceae</taxon>
        <taxon>Burkholderia</taxon>
        <taxon>Burkholderia cepacia complex</taxon>
    </lineage>
</organism>
<accession>A0A228HZ96</accession>
<comment type="caution">
    <text evidence="3">The sequence shown here is derived from an EMBL/GenBank/DDBJ whole genome shotgun (WGS) entry which is preliminary data.</text>
</comment>
<dbReference type="RefSeq" id="WP_081062886.1">
    <property type="nucleotide sequence ID" value="NZ_CP091649.1"/>
</dbReference>